<dbReference type="Pfam" id="PF13864">
    <property type="entry name" value="Enkurin"/>
    <property type="match status" value="1"/>
</dbReference>
<keyword evidence="10" id="KW-0067">ATP-binding</keyword>
<keyword evidence="8" id="KW-0547">Nucleotide-binding</keyword>
<evidence type="ECO:0000256" key="10">
    <source>
        <dbReference type="ARBA" id="ARBA00022840"/>
    </source>
</evidence>
<organism evidence="17 18">
    <name type="scientific">Aldrovandia affinis</name>
    <dbReference type="NCBI Taxonomy" id="143900"/>
    <lineage>
        <taxon>Eukaryota</taxon>
        <taxon>Metazoa</taxon>
        <taxon>Chordata</taxon>
        <taxon>Craniata</taxon>
        <taxon>Vertebrata</taxon>
        <taxon>Euteleostomi</taxon>
        <taxon>Actinopterygii</taxon>
        <taxon>Neopterygii</taxon>
        <taxon>Teleostei</taxon>
        <taxon>Notacanthiformes</taxon>
        <taxon>Halosauridae</taxon>
        <taxon>Aldrovandia</taxon>
    </lineage>
</organism>
<evidence type="ECO:0000256" key="13">
    <source>
        <dbReference type="SAM" id="MobiDB-lite"/>
    </source>
</evidence>
<feature type="region of interest" description="Disordered" evidence="13">
    <location>
        <begin position="1400"/>
        <end position="1429"/>
    </location>
</feature>
<dbReference type="PANTHER" id="PTHR22969:SF7">
    <property type="entry name" value="INHIBITOR OF NUCLEAR FACTOR KAPPA-B KINASE SUBUNIT BETA"/>
    <property type="match status" value="1"/>
</dbReference>
<dbReference type="PROSITE" id="PS00108">
    <property type="entry name" value="PROTEIN_KINASE_ST"/>
    <property type="match status" value="1"/>
</dbReference>
<dbReference type="GO" id="GO:0033209">
    <property type="term" value="P:tumor necrosis factor-mediated signaling pathway"/>
    <property type="evidence" value="ECO:0007669"/>
    <property type="project" value="TreeGrafter"/>
</dbReference>
<feature type="region of interest" description="Disordered" evidence="13">
    <location>
        <begin position="664"/>
        <end position="700"/>
    </location>
</feature>
<evidence type="ECO:0000259" key="14">
    <source>
        <dbReference type="PROSITE" id="PS50011"/>
    </source>
</evidence>
<evidence type="ECO:0000259" key="15">
    <source>
        <dbReference type="PROSITE" id="PS50053"/>
    </source>
</evidence>
<keyword evidence="7" id="KW-0808">Transferase</keyword>
<dbReference type="Gene3D" id="1.20.1270.250">
    <property type="match status" value="1"/>
</dbReference>
<dbReference type="EC" id="2.7.11.10" evidence="3"/>
<sequence>MSRVPPQQLHSCGPWELKERLGTGGFGNVTRWQNKETEEQIAIKQCRQELSEKNKERWCLEIQIMKRLNHENVVAAREVPEGMQKLATNDLPLLAMEYCQGGDLRKYLNAVDNCCGMREGSILILLRDISSALTYLHQKRIIHRDLKPENIVLQQGEKRLIHKIIDLGYAKELDQSSLCTSFVGTLQYLAPELLEQQVYTVTVDYWSFGTLVFECITGFRPFLPTWQPVPWHAKLKQKAEDDIVVSEDLSGEVRFSKHLPQPNNLNKLLSEKLERWLQMMLRWSSQERGKDPEYGSNGCFKALDNILGLKLVHVLNMVSAEIFTYPVEEDEAVTMLQERIACDTHIPPANQELLMEAGLALEPKSTATQCAVDCSSIDGRRTDLPLVFLFDRSCSRYEPQFSPRTLPEDIGFIQMDPKQVLMYSPLRRTWGQAWHTIRTLKEDWQRLQKGQKAALMSLLRHNSSLSKQKIEMASMHHCLRAKLDFFNTSLHIDMDKYQEQRTTGIASEKMLSVWREMDQTANSCYQSNEVTNLDEEMMALQTDIVDLQRQPWRCGETLDTLEGKAMELFRKLREKPRDQRSPGDSQEIMRLVLQAVQFYEKKLREFYTHLSKTVVCRQRVMELLPRVEWVVRRMADSEHTLMGLQERRQRELWNLLKVACSKVRSPVSGSPEGGCTPPSDPQLLSSRPPHSSSLEPIPPREDSLLVIEESRIFESRLQSLIQETIQETERDLQGVAMAGRGTGPLLMSRRDVKSPSTLDFNHHAQLLLCCPHVDTQDTGTDLTGIGWGAIYLRNTQRTKYPFSVRFGGDVGTWEKNTEEGETDRSTSEVFERPISWYLAPMPKRVLLLPAVQASVTAVSSSPFTFCFPLFFLKREERYRTLGTPRWSRPELDRTGSQSKRSLPVCVQLNSRHQHSHKMEFNALEENGQLQALSQLQGENTEDIVFHFWLKLRPRSCTLYLVSRLPAAFPVSVLLEPEVVNSWEGGREGGRKRKREGGREGEGEREGEEVSDGKSCPLRPGVRSPAALDRLWLSTSAIGCTPQGRRGRVSWHELAEKRKGRPCKTVPGLLHLQNPPSTCPAPTQTLDQPEEDGLPLLGLVPPKAGMSNLIQEGPVWGPHKRGHARPLKLQFPEGSWFTGGEATSSTPQLHWGPICFPPGDWPESVCELHTRMPLRSFGEPVPLPLGRSANRHCPHRSRVSNRGCGGQLVFRANALTVMPTEARQTSPSLISGPIPPDPSLFPEYYRRPASARGRLEGNREVKSVLLSGPLAPDPSLYPGYYSARSPPPPRIGPSGAQILERDRRGLVGSLLKLEGVSLNPGPPKLKQAARDYGKENVRRLREIQRRSREQEAERERTRPVPVRALWTSPKYKDVPSKLMTQLQVSPQETSPQEEFQNFLKGHSRCGSTGLPRPHSSLSPHPHGGSDPEMPLQVQGRAVNFVSYNARAASKTTLRRSQSLQNLAPKQPPPSASQKGRVPQYLEDRKRQWRLEEEERRKNTPDPSIPPGHNMVPEQERRETLQSLKDTQSSLVKELLSLPVRVDTLSVRSRRAELDRKLSEVEEAIKIFSRDKVFIKIDS</sequence>
<dbReference type="SUPFAM" id="SSF56112">
    <property type="entry name" value="Protein kinase-like (PK-like)"/>
    <property type="match status" value="1"/>
</dbReference>
<dbReference type="Pfam" id="PF18397">
    <property type="entry name" value="IKBKB_SDD"/>
    <property type="match status" value="1"/>
</dbReference>
<keyword evidence="4" id="KW-0963">Cytoplasm</keyword>
<evidence type="ECO:0000256" key="11">
    <source>
        <dbReference type="ARBA" id="ARBA00023242"/>
    </source>
</evidence>
<dbReference type="InterPro" id="IPR011009">
    <property type="entry name" value="Kinase-like_dom_sf"/>
</dbReference>
<evidence type="ECO:0000256" key="3">
    <source>
        <dbReference type="ARBA" id="ARBA00012442"/>
    </source>
</evidence>
<dbReference type="GO" id="GO:0008385">
    <property type="term" value="C:IkappaB kinase complex"/>
    <property type="evidence" value="ECO:0007669"/>
    <property type="project" value="TreeGrafter"/>
</dbReference>
<dbReference type="Proteomes" id="UP001221898">
    <property type="component" value="Unassembled WGS sequence"/>
</dbReference>
<dbReference type="InterPro" id="IPR027012">
    <property type="entry name" value="Enkurin_dom"/>
</dbReference>
<comment type="catalytic activity">
    <reaction evidence="12">
        <text>L-seryl-[I-kappa-B protein] + ATP = O-phospho-L-seryl-[I-kappa-B protein] + ADP + H(+)</text>
        <dbReference type="Rhea" id="RHEA:19073"/>
        <dbReference type="Rhea" id="RHEA-COMP:13698"/>
        <dbReference type="Rhea" id="RHEA-COMP:13699"/>
        <dbReference type="ChEBI" id="CHEBI:15378"/>
        <dbReference type="ChEBI" id="CHEBI:29999"/>
        <dbReference type="ChEBI" id="CHEBI:30616"/>
        <dbReference type="ChEBI" id="CHEBI:83421"/>
        <dbReference type="ChEBI" id="CHEBI:456216"/>
        <dbReference type="EC" id="2.7.11.10"/>
    </reaction>
</comment>
<dbReference type="FunFam" id="1.20.1270.250:FF:000002">
    <property type="entry name" value="Putative inhibitor of nuclear factor kappa-B kinase subunit beta"/>
    <property type="match status" value="1"/>
</dbReference>
<dbReference type="PANTHER" id="PTHR22969">
    <property type="entry name" value="IKB KINASE"/>
    <property type="match status" value="1"/>
</dbReference>
<dbReference type="GO" id="GO:0045944">
    <property type="term" value="P:positive regulation of transcription by RNA polymerase II"/>
    <property type="evidence" value="ECO:0007669"/>
    <property type="project" value="TreeGrafter"/>
</dbReference>
<dbReference type="PROSITE" id="PS50053">
    <property type="entry name" value="UBIQUITIN_2"/>
    <property type="match status" value="1"/>
</dbReference>
<dbReference type="Gene3D" id="3.10.20.90">
    <property type="entry name" value="Phosphatidylinositol 3-kinase Catalytic Subunit, Chain A, domain 1"/>
    <property type="match status" value="1"/>
</dbReference>
<evidence type="ECO:0000256" key="8">
    <source>
        <dbReference type="ARBA" id="ARBA00022741"/>
    </source>
</evidence>
<feature type="region of interest" description="Disordered" evidence="13">
    <location>
        <begin position="982"/>
        <end position="1020"/>
    </location>
</feature>
<dbReference type="InterPro" id="IPR008271">
    <property type="entry name" value="Ser/Thr_kinase_AS"/>
</dbReference>
<dbReference type="InterPro" id="IPR046375">
    <property type="entry name" value="IKBKB_SDD_sf"/>
</dbReference>
<evidence type="ECO:0000313" key="18">
    <source>
        <dbReference type="Proteomes" id="UP001221898"/>
    </source>
</evidence>
<evidence type="ECO:0000256" key="4">
    <source>
        <dbReference type="ARBA" id="ARBA00022490"/>
    </source>
</evidence>
<dbReference type="InterPro" id="IPR000719">
    <property type="entry name" value="Prot_kinase_dom"/>
</dbReference>
<feature type="compositionally biased region" description="Low complexity" evidence="13">
    <location>
        <begin position="1408"/>
        <end position="1423"/>
    </location>
</feature>
<dbReference type="PROSITE" id="PS51665">
    <property type="entry name" value="ENKURIN"/>
    <property type="match status" value="1"/>
</dbReference>
<feature type="compositionally biased region" description="Basic and acidic residues" evidence="13">
    <location>
        <begin position="1480"/>
        <end position="1498"/>
    </location>
</feature>
<evidence type="ECO:0000256" key="6">
    <source>
        <dbReference type="ARBA" id="ARBA00022553"/>
    </source>
</evidence>
<keyword evidence="5" id="KW-0723">Serine/threonine-protein kinase</keyword>
<dbReference type="PROSITE" id="PS50011">
    <property type="entry name" value="PROTEIN_KINASE_DOM"/>
    <property type="match status" value="1"/>
</dbReference>
<feature type="compositionally biased region" description="Polar residues" evidence="13">
    <location>
        <begin position="1448"/>
        <end position="1462"/>
    </location>
</feature>
<dbReference type="InterPro" id="IPR000626">
    <property type="entry name" value="Ubiquitin-like_dom"/>
</dbReference>
<evidence type="ECO:0000256" key="5">
    <source>
        <dbReference type="ARBA" id="ARBA00022527"/>
    </source>
</evidence>
<gene>
    <name evidence="17" type="ORF">AAFF_G00067290</name>
</gene>
<keyword evidence="11" id="KW-0539">Nucleus</keyword>
<name>A0AAD7WYA1_9TELE</name>
<dbReference type="Pfam" id="PF00069">
    <property type="entry name" value="Pkinase"/>
    <property type="match status" value="1"/>
</dbReference>
<keyword evidence="6" id="KW-0597">Phosphoprotein</keyword>
<reference evidence="17" key="1">
    <citation type="journal article" date="2023" name="Science">
        <title>Genome structures resolve the early diversification of teleost fishes.</title>
        <authorList>
            <person name="Parey E."/>
            <person name="Louis A."/>
            <person name="Montfort J."/>
            <person name="Bouchez O."/>
            <person name="Roques C."/>
            <person name="Iampietro C."/>
            <person name="Lluch J."/>
            <person name="Castinel A."/>
            <person name="Donnadieu C."/>
            <person name="Desvignes T."/>
            <person name="Floi Bucao C."/>
            <person name="Jouanno E."/>
            <person name="Wen M."/>
            <person name="Mejri S."/>
            <person name="Dirks R."/>
            <person name="Jansen H."/>
            <person name="Henkel C."/>
            <person name="Chen W.J."/>
            <person name="Zahm M."/>
            <person name="Cabau C."/>
            <person name="Klopp C."/>
            <person name="Thompson A.W."/>
            <person name="Robinson-Rechavi M."/>
            <person name="Braasch I."/>
            <person name="Lecointre G."/>
            <person name="Bobe J."/>
            <person name="Postlethwait J.H."/>
            <person name="Berthelot C."/>
            <person name="Roest Crollius H."/>
            <person name="Guiguen Y."/>
        </authorList>
    </citation>
    <scope>NUCLEOTIDE SEQUENCE</scope>
    <source>
        <strain evidence="17">NC1722</strain>
    </source>
</reference>
<dbReference type="GO" id="GO:0005524">
    <property type="term" value="F:ATP binding"/>
    <property type="evidence" value="ECO:0007669"/>
    <property type="project" value="UniProtKB-KW"/>
</dbReference>
<protein>
    <recommendedName>
        <fullName evidence="3">IkappaB kinase</fullName>
        <ecNumber evidence="3">2.7.11.10</ecNumber>
    </recommendedName>
</protein>
<dbReference type="FunFam" id="1.10.510.10:FF:000147">
    <property type="entry name" value="Inhibitor of nuclear factor kappa-B kinase subunit beta"/>
    <property type="match status" value="1"/>
</dbReference>
<dbReference type="EMBL" id="JAINUG010000014">
    <property type="protein sequence ID" value="KAJ8414131.1"/>
    <property type="molecule type" value="Genomic_DNA"/>
</dbReference>
<dbReference type="GO" id="GO:0005634">
    <property type="term" value="C:nucleus"/>
    <property type="evidence" value="ECO:0007669"/>
    <property type="project" value="UniProtKB-SubCell"/>
</dbReference>
<feature type="compositionally biased region" description="Low complexity" evidence="13">
    <location>
        <begin position="681"/>
        <end position="694"/>
    </location>
</feature>
<keyword evidence="9" id="KW-0418">Kinase</keyword>
<evidence type="ECO:0000256" key="12">
    <source>
        <dbReference type="ARBA" id="ARBA00048789"/>
    </source>
</evidence>
<evidence type="ECO:0000259" key="16">
    <source>
        <dbReference type="PROSITE" id="PS51665"/>
    </source>
</evidence>
<keyword evidence="18" id="KW-1185">Reference proteome</keyword>
<feature type="domain" description="Enkurin" evidence="16">
    <location>
        <begin position="1482"/>
        <end position="1574"/>
    </location>
</feature>
<feature type="domain" description="Protein kinase" evidence="14">
    <location>
        <begin position="15"/>
        <end position="300"/>
    </location>
</feature>
<feature type="region of interest" description="Disordered" evidence="13">
    <location>
        <begin position="1317"/>
        <end position="1336"/>
    </location>
</feature>
<accession>A0AAD7WYA1</accession>
<feature type="domain" description="Ubiquitin-like" evidence="15">
    <location>
        <begin position="312"/>
        <end position="373"/>
    </location>
</feature>
<evidence type="ECO:0000256" key="1">
    <source>
        <dbReference type="ARBA" id="ARBA00004123"/>
    </source>
</evidence>
<dbReference type="InterPro" id="IPR051180">
    <property type="entry name" value="IKK"/>
</dbReference>
<evidence type="ECO:0000256" key="2">
    <source>
        <dbReference type="ARBA" id="ARBA00004496"/>
    </source>
</evidence>
<comment type="subcellular location">
    <subcellularLocation>
        <location evidence="2">Cytoplasm</location>
    </subcellularLocation>
    <subcellularLocation>
        <location evidence="1">Nucleus</location>
    </subcellularLocation>
</comment>
<proteinExistence type="predicted"/>
<comment type="caution">
    <text evidence="17">The sequence shown here is derived from an EMBL/GenBank/DDBJ whole genome shotgun (WGS) entry which is preliminary data.</text>
</comment>
<feature type="compositionally biased region" description="Basic and acidic residues" evidence="13">
    <location>
        <begin position="1327"/>
        <end position="1336"/>
    </location>
</feature>
<dbReference type="Gene3D" id="1.10.510.10">
    <property type="entry name" value="Transferase(Phosphotransferase) domain 1"/>
    <property type="match status" value="1"/>
</dbReference>
<evidence type="ECO:0000313" key="17">
    <source>
        <dbReference type="EMBL" id="KAJ8414131.1"/>
    </source>
</evidence>
<evidence type="ECO:0000256" key="9">
    <source>
        <dbReference type="ARBA" id="ARBA00022777"/>
    </source>
</evidence>
<dbReference type="SMART" id="SM00220">
    <property type="entry name" value="S_TKc"/>
    <property type="match status" value="1"/>
</dbReference>
<dbReference type="GO" id="GO:0008384">
    <property type="term" value="F:IkappaB kinase activity"/>
    <property type="evidence" value="ECO:0007669"/>
    <property type="project" value="UniProtKB-EC"/>
</dbReference>
<feature type="region of interest" description="Disordered" evidence="13">
    <location>
        <begin position="1448"/>
        <end position="1522"/>
    </location>
</feature>
<dbReference type="InterPro" id="IPR041185">
    <property type="entry name" value="IKBKB_SDD"/>
</dbReference>
<evidence type="ECO:0000256" key="7">
    <source>
        <dbReference type="ARBA" id="ARBA00022679"/>
    </source>
</evidence>